<accession>A0A6A6Q0Q1</accession>
<evidence type="ECO:0000313" key="2">
    <source>
        <dbReference type="Proteomes" id="UP000799767"/>
    </source>
</evidence>
<dbReference type="AlphaFoldDB" id="A0A6A6Q0Q1"/>
<protein>
    <submittedName>
        <fullName evidence="1">Clavaminate synthase-like protein</fullName>
    </submittedName>
</protein>
<dbReference type="RefSeq" id="XP_033592135.1">
    <property type="nucleotide sequence ID" value="XM_033735265.1"/>
</dbReference>
<name>A0A6A6Q0Q1_9PEZI</name>
<dbReference type="PANTHER" id="PTHR48420:SF1">
    <property type="entry name" value="NON-HAEM DIOXYGENASE N-TERMINAL DOMAIN-CONTAINING PROTEIN"/>
    <property type="match status" value="1"/>
</dbReference>
<dbReference type="PANTHER" id="PTHR48420">
    <property type="entry name" value="NON-HAEM DIOXYGENASE N-TERMINAL DOMAIN-CONTAINING PROTEIN"/>
    <property type="match status" value="1"/>
</dbReference>
<organism evidence="1 2">
    <name type="scientific">Neohortaea acidophila</name>
    <dbReference type="NCBI Taxonomy" id="245834"/>
    <lineage>
        <taxon>Eukaryota</taxon>
        <taxon>Fungi</taxon>
        <taxon>Dikarya</taxon>
        <taxon>Ascomycota</taxon>
        <taxon>Pezizomycotina</taxon>
        <taxon>Dothideomycetes</taxon>
        <taxon>Dothideomycetidae</taxon>
        <taxon>Mycosphaerellales</taxon>
        <taxon>Teratosphaeriaceae</taxon>
        <taxon>Neohortaea</taxon>
    </lineage>
</organism>
<dbReference type="EMBL" id="MU001633">
    <property type="protein sequence ID" value="KAF2485566.1"/>
    <property type="molecule type" value="Genomic_DNA"/>
</dbReference>
<reference evidence="1" key="1">
    <citation type="journal article" date="2020" name="Stud. Mycol.">
        <title>101 Dothideomycetes genomes: a test case for predicting lifestyles and emergence of pathogens.</title>
        <authorList>
            <person name="Haridas S."/>
            <person name="Albert R."/>
            <person name="Binder M."/>
            <person name="Bloem J."/>
            <person name="Labutti K."/>
            <person name="Salamov A."/>
            <person name="Andreopoulos B."/>
            <person name="Baker S."/>
            <person name="Barry K."/>
            <person name="Bills G."/>
            <person name="Bluhm B."/>
            <person name="Cannon C."/>
            <person name="Castanera R."/>
            <person name="Culley D."/>
            <person name="Daum C."/>
            <person name="Ezra D."/>
            <person name="Gonzalez J."/>
            <person name="Henrissat B."/>
            <person name="Kuo A."/>
            <person name="Liang C."/>
            <person name="Lipzen A."/>
            <person name="Lutzoni F."/>
            <person name="Magnuson J."/>
            <person name="Mondo S."/>
            <person name="Nolan M."/>
            <person name="Ohm R."/>
            <person name="Pangilinan J."/>
            <person name="Park H.-J."/>
            <person name="Ramirez L."/>
            <person name="Alfaro M."/>
            <person name="Sun H."/>
            <person name="Tritt A."/>
            <person name="Yoshinaga Y."/>
            <person name="Zwiers L.-H."/>
            <person name="Turgeon B."/>
            <person name="Goodwin S."/>
            <person name="Spatafora J."/>
            <person name="Crous P."/>
            <person name="Grigoriev I."/>
        </authorList>
    </citation>
    <scope>NUCLEOTIDE SEQUENCE</scope>
    <source>
        <strain evidence="1">CBS 113389</strain>
    </source>
</reference>
<dbReference type="OrthoDB" id="438224at2759"/>
<keyword evidence="2" id="KW-1185">Reference proteome</keyword>
<dbReference type="Proteomes" id="UP000799767">
    <property type="component" value="Unassembled WGS sequence"/>
</dbReference>
<dbReference type="Gene3D" id="2.60.120.330">
    <property type="entry name" value="B-lactam Antibiotic, Isopenicillin N Synthase, Chain"/>
    <property type="match status" value="1"/>
</dbReference>
<evidence type="ECO:0000313" key="1">
    <source>
        <dbReference type="EMBL" id="KAF2485566.1"/>
    </source>
</evidence>
<gene>
    <name evidence="1" type="ORF">BDY17DRAFT_308925</name>
</gene>
<dbReference type="GeneID" id="54476267"/>
<proteinExistence type="predicted"/>
<sequence>MTATTVSLEALEGGSVPFSILEEAFGPSSLGILIVRDLPTRFAGLRKRLLSYASYLAQLPSEQLDALTNAAAHYETGWSHGVEKLKEGQYDTMKGSFYVDCQSFYLAKPTIHQSGQSLTRGSGQNLWPSEDAIPGFRETFEELCTLLIDIGALVARAIDLYAIQKIPEYEMGYLERVVRNSHTPKARLLHYFPPAGGSTLTSDSDEDSWCATHLDDGCLTALTSAMFVDETDALPPLPDDASQPALKILPQSPDPKAGLYIRSRGGTVVQVNIPEESIAFQTGEALQAITGSSLQAVAHSVRGPNSTGAKVARNTLALFMQPDLDEVIDKAAGLTYGEFVDMIVEKHS</sequence>
<dbReference type="SUPFAM" id="SSF51197">
    <property type="entry name" value="Clavaminate synthase-like"/>
    <property type="match status" value="1"/>
</dbReference>
<dbReference type="InterPro" id="IPR027443">
    <property type="entry name" value="IPNS-like_sf"/>
</dbReference>